<reference evidence="1" key="2">
    <citation type="journal article" date="2021" name="PeerJ">
        <title>Extensive microbial diversity within the chicken gut microbiome revealed by metagenomics and culture.</title>
        <authorList>
            <person name="Gilroy R."/>
            <person name="Ravi A."/>
            <person name="Getino M."/>
            <person name="Pursley I."/>
            <person name="Horton D.L."/>
            <person name="Alikhan N.F."/>
            <person name="Baker D."/>
            <person name="Gharbi K."/>
            <person name="Hall N."/>
            <person name="Watson M."/>
            <person name="Adriaenssens E.M."/>
            <person name="Foster-Nyarko E."/>
            <person name="Jarju S."/>
            <person name="Secka A."/>
            <person name="Antonio M."/>
            <person name="Oren A."/>
            <person name="Chaudhuri R.R."/>
            <person name="La Ragione R."/>
            <person name="Hildebrand F."/>
            <person name="Pallen M.J."/>
        </authorList>
    </citation>
    <scope>NUCLEOTIDE SEQUENCE</scope>
    <source>
        <strain evidence="1">CHK195-11698</strain>
    </source>
</reference>
<protein>
    <recommendedName>
        <fullName evidence="3">DUF3918 domain-containing protein</fullName>
    </recommendedName>
</protein>
<evidence type="ECO:0000313" key="2">
    <source>
        <dbReference type="Proteomes" id="UP000824175"/>
    </source>
</evidence>
<proteinExistence type="predicted"/>
<dbReference type="EMBL" id="DVMJ01000008">
    <property type="protein sequence ID" value="HIU12703.1"/>
    <property type="molecule type" value="Genomic_DNA"/>
</dbReference>
<name>A0A9D1KYN3_9FIRM</name>
<accession>A0A9D1KYN3</accession>
<sequence length="45" mass="5060">MKNALGIMMMTGALMAGYAVMSDPKTMRRMEKKAKAMKRKVAHML</sequence>
<organism evidence="1 2">
    <name type="scientific">Candidatus Fimiplasma intestinipullorum</name>
    <dbReference type="NCBI Taxonomy" id="2840825"/>
    <lineage>
        <taxon>Bacteria</taxon>
        <taxon>Bacillati</taxon>
        <taxon>Bacillota</taxon>
        <taxon>Clostridia</taxon>
        <taxon>Eubacteriales</taxon>
        <taxon>Candidatus Fimiplasma</taxon>
    </lineage>
</organism>
<comment type="caution">
    <text evidence="1">The sequence shown here is derived from an EMBL/GenBank/DDBJ whole genome shotgun (WGS) entry which is preliminary data.</text>
</comment>
<dbReference type="AlphaFoldDB" id="A0A9D1KYN3"/>
<evidence type="ECO:0000313" key="1">
    <source>
        <dbReference type="EMBL" id="HIU12703.1"/>
    </source>
</evidence>
<evidence type="ECO:0008006" key="3">
    <source>
        <dbReference type="Google" id="ProtNLM"/>
    </source>
</evidence>
<dbReference type="Proteomes" id="UP000824175">
    <property type="component" value="Unassembled WGS sequence"/>
</dbReference>
<reference evidence="1" key="1">
    <citation type="submission" date="2020-10" db="EMBL/GenBank/DDBJ databases">
        <authorList>
            <person name="Gilroy R."/>
        </authorList>
    </citation>
    <scope>NUCLEOTIDE SEQUENCE</scope>
    <source>
        <strain evidence="1">CHK195-11698</strain>
    </source>
</reference>
<gene>
    <name evidence="1" type="ORF">IAD15_01355</name>
</gene>